<accession>A0A4R0RC67</accession>
<dbReference type="AlphaFoldDB" id="A0A4R0RC67"/>
<proteinExistence type="predicted"/>
<dbReference type="SUPFAM" id="SSF53474">
    <property type="entry name" value="alpha/beta-Hydrolases"/>
    <property type="match status" value="1"/>
</dbReference>
<organism evidence="2 3">
    <name type="scientific">Steccherinum ochraceum</name>
    <dbReference type="NCBI Taxonomy" id="92696"/>
    <lineage>
        <taxon>Eukaryota</taxon>
        <taxon>Fungi</taxon>
        <taxon>Dikarya</taxon>
        <taxon>Basidiomycota</taxon>
        <taxon>Agaricomycotina</taxon>
        <taxon>Agaricomycetes</taxon>
        <taxon>Polyporales</taxon>
        <taxon>Steccherinaceae</taxon>
        <taxon>Steccherinum</taxon>
    </lineage>
</organism>
<gene>
    <name evidence="2" type="ORF">EIP91_007668</name>
</gene>
<comment type="caution">
    <text evidence="2">The sequence shown here is derived from an EMBL/GenBank/DDBJ whole genome shotgun (WGS) entry which is preliminary data.</text>
</comment>
<feature type="domain" description="AB hydrolase-1" evidence="1">
    <location>
        <begin position="30"/>
        <end position="356"/>
    </location>
</feature>
<dbReference type="EMBL" id="RWJN01000415">
    <property type="protein sequence ID" value="TCD61959.1"/>
    <property type="molecule type" value="Genomic_DNA"/>
</dbReference>
<keyword evidence="3" id="KW-1185">Reference proteome</keyword>
<dbReference type="Proteomes" id="UP000292702">
    <property type="component" value="Unassembled WGS sequence"/>
</dbReference>
<protein>
    <recommendedName>
        <fullName evidence="1">AB hydrolase-1 domain-containing protein</fullName>
    </recommendedName>
</protein>
<dbReference type="InterPro" id="IPR029058">
    <property type="entry name" value="AB_hydrolase_fold"/>
</dbReference>
<evidence type="ECO:0000313" key="2">
    <source>
        <dbReference type="EMBL" id="TCD61959.1"/>
    </source>
</evidence>
<evidence type="ECO:0000313" key="3">
    <source>
        <dbReference type="Proteomes" id="UP000292702"/>
    </source>
</evidence>
<evidence type="ECO:0000259" key="1">
    <source>
        <dbReference type="Pfam" id="PF12697"/>
    </source>
</evidence>
<dbReference type="InterPro" id="IPR000073">
    <property type="entry name" value="AB_hydrolase_1"/>
</dbReference>
<dbReference type="Gene3D" id="3.40.50.1820">
    <property type="entry name" value="alpha/beta hydrolase"/>
    <property type="match status" value="1"/>
</dbReference>
<reference evidence="2 3" key="1">
    <citation type="submission" date="2018-11" db="EMBL/GenBank/DDBJ databases">
        <title>Genome assembly of Steccherinum ochraceum LE-BIN_3174, the white-rot fungus of the Steccherinaceae family (The Residual Polyporoid clade, Polyporales, Basidiomycota).</title>
        <authorList>
            <person name="Fedorova T.V."/>
            <person name="Glazunova O.A."/>
            <person name="Landesman E.O."/>
            <person name="Moiseenko K.V."/>
            <person name="Psurtseva N.V."/>
            <person name="Savinova O.S."/>
            <person name="Shakhova N.V."/>
            <person name="Tyazhelova T.V."/>
            <person name="Vasina D.V."/>
        </authorList>
    </citation>
    <scope>NUCLEOTIDE SEQUENCE [LARGE SCALE GENOMIC DNA]</scope>
    <source>
        <strain evidence="2 3">LE-BIN_3174</strain>
    </source>
</reference>
<dbReference type="OrthoDB" id="5311491at2759"/>
<dbReference type="Pfam" id="PF12697">
    <property type="entry name" value="Abhydrolase_6"/>
    <property type="match status" value="1"/>
</dbReference>
<sequence>MPLAPVDTHGTQLHYEDSGAPLEVVTYTTLVLLHGVYFNSGIFRPLIPYAAENGLRLVLLNGRDNGESTSFTDDELKSLAVTSREEREAFLKRRVHEYASFLRWYVENEDTPLLEEANGNRTGGVSLVMWSGGNGYGPAFFAYADTFPAHTRQVLQKYLRSYVIYDAPMYPLGLPHPPQDELYSPTRDPTWTRERLQAAFLPGLVGHYSNDTPLFYRAFNATSFTDLPSRREFCTALKWQPDSEPAETDPSQFDGITEAAALHRSAVPILVLGEEICSENTKKMLSDRKNFPKVTLECVVASRGMSETIYGMYGLKRMLLERDLEEKDGEVREARFHILEGANHMWHWLKPKETAALFAKIA</sequence>
<name>A0A4R0RC67_9APHY</name>